<name>A0A7I8LA06_SPIIN</name>
<evidence type="ECO:0000256" key="1">
    <source>
        <dbReference type="ARBA" id="ARBA00004123"/>
    </source>
</evidence>
<keyword evidence="12" id="KW-1185">Reference proteome</keyword>
<evidence type="ECO:0000313" key="11">
    <source>
        <dbReference type="EMBL" id="CAA7406843.1"/>
    </source>
</evidence>
<feature type="domain" description="Transcription factor CBF/NF-Y/archaeal histone" evidence="10">
    <location>
        <begin position="62"/>
        <end position="126"/>
    </location>
</feature>
<evidence type="ECO:0000313" key="12">
    <source>
        <dbReference type="Proteomes" id="UP000663760"/>
    </source>
</evidence>
<dbReference type="PROSITE" id="PS00685">
    <property type="entry name" value="NFYB_HAP3"/>
    <property type="match status" value="1"/>
</dbReference>
<dbReference type="InterPro" id="IPR003958">
    <property type="entry name" value="CBFA_NFYB_domain"/>
</dbReference>
<evidence type="ECO:0000256" key="9">
    <source>
        <dbReference type="SAM" id="MobiDB-lite"/>
    </source>
</evidence>
<dbReference type="Pfam" id="PF00808">
    <property type="entry name" value="CBFD_NFYB_HMF"/>
    <property type="match status" value="1"/>
</dbReference>
<organism evidence="11 12">
    <name type="scientific">Spirodela intermedia</name>
    <name type="common">Intermediate duckweed</name>
    <dbReference type="NCBI Taxonomy" id="51605"/>
    <lineage>
        <taxon>Eukaryota</taxon>
        <taxon>Viridiplantae</taxon>
        <taxon>Streptophyta</taxon>
        <taxon>Embryophyta</taxon>
        <taxon>Tracheophyta</taxon>
        <taxon>Spermatophyta</taxon>
        <taxon>Magnoliopsida</taxon>
        <taxon>Liliopsida</taxon>
        <taxon>Araceae</taxon>
        <taxon>Lemnoideae</taxon>
        <taxon>Spirodela</taxon>
    </lineage>
</organism>
<keyword evidence="5" id="KW-0238">DNA-binding</keyword>
<evidence type="ECO:0000256" key="8">
    <source>
        <dbReference type="ARBA" id="ARBA00023242"/>
    </source>
</evidence>
<feature type="compositionally biased region" description="Low complexity" evidence="9">
    <location>
        <begin position="220"/>
        <end position="232"/>
    </location>
</feature>
<accession>A0A7I8LA06</accession>
<keyword evidence="3" id="KW-0938">Abscisic acid signaling pathway</keyword>
<dbReference type="Proteomes" id="UP000663760">
    <property type="component" value="Chromosome 13"/>
</dbReference>
<gene>
    <name evidence="11" type="ORF">SI8410_13017521</name>
</gene>
<dbReference type="OrthoDB" id="386949at2759"/>
<keyword evidence="7" id="KW-0804">Transcription</keyword>
<evidence type="ECO:0000256" key="4">
    <source>
        <dbReference type="ARBA" id="ARBA00023015"/>
    </source>
</evidence>
<dbReference type="PANTHER" id="PTHR11064">
    <property type="entry name" value="CCAAT-BINDING TRANSCRIPTION FACTOR-RELATED"/>
    <property type="match status" value="1"/>
</dbReference>
<dbReference type="EMBL" id="LR746276">
    <property type="protein sequence ID" value="CAA7406843.1"/>
    <property type="molecule type" value="Genomic_DNA"/>
</dbReference>
<feature type="compositionally biased region" description="Low complexity" evidence="9">
    <location>
        <begin position="242"/>
        <end position="254"/>
    </location>
</feature>
<feature type="region of interest" description="Disordered" evidence="9">
    <location>
        <begin position="14"/>
        <end position="54"/>
    </location>
</feature>
<evidence type="ECO:0000259" key="10">
    <source>
        <dbReference type="Pfam" id="PF00808"/>
    </source>
</evidence>
<dbReference type="GO" id="GO:0001228">
    <property type="term" value="F:DNA-binding transcription activator activity, RNA polymerase II-specific"/>
    <property type="evidence" value="ECO:0007669"/>
    <property type="project" value="InterPro"/>
</dbReference>
<keyword evidence="8" id="KW-0539">Nucleus</keyword>
<keyword evidence="4" id="KW-0805">Transcription regulation</keyword>
<evidence type="ECO:0000256" key="2">
    <source>
        <dbReference type="ARBA" id="ARBA00009053"/>
    </source>
</evidence>
<proteinExistence type="inferred from homology"/>
<reference evidence="11" key="1">
    <citation type="submission" date="2020-02" db="EMBL/GenBank/DDBJ databases">
        <authorList>
            <person name="Scholz U."/>
            <person name="Mascher M."/>
            <person name="Fiebig A."/>
        </authorList>
    </citation>
    <scope>NUCLEOTIDE SEQUENCE</scope>
</reference>
<evidence type="ECO:0000256" key="7">
    <source>
        <dbReference type="ARBA" id="ARBA00023163"/>
    </source>
</evidence>
<dbReference type="InterPro" id="IPR003956">
    <property type="entry name" value="Transcrpt_fac_NFYB/HAP3_CS"/>
</dbReference>
<dbReference type="GO" id="GO:0000978">
    <property type="term" value="F:RNA polymerase II cis-regulatory region sequence-specific DNA binding"/>
    <property type="evidence" value="ECO:0007669"/>
    <property type="project" value="TreeGrafter"/>
</dbReference>
<dbReference type="GO" id="GO:0009738">
    <property type="term" value="P:abscisic acid-activated signaling pathway"/>
    <property type="evidence" value="ECO:0007669"/>
    <property type="project" value="UniProtKB-KW"/>
</dbReference>
<dbReference type="PRINTS" id="PR00615">
    <property type="entry name" value="CCAATSUBUNTA"/>
</dbReference>
<dbReference type="InterPro" id="IPR027113">
    <property type="entry name" value="Transc_fact_NFYB/HAP3"/>
</dbReference>
<protein>
    <recommendedName>
        <fullName evidence="10">Transcription factor CBF/NF-Y/archaeal histone domain-containing protein</fullName>
    </recommendedName>
</protein>
<dbReference type="GO" id="GO:0016602">
    <property type="term" value="C:CCAAT-binding factor complex"/>
    <property type="evidence" value="ECO:0007669"/>
    <property type="project" value="InterPro"/>
</dbReference>
<dbReference type="InterPro" id="IPR009072">
    <property type="entry name" value="Histone-fold"/>
</dbReference>
<dbReference type="CDD" id="cd22907">
    <property type="entry name" value="HFD_NFYB"/>
    <property type="match status" value="1"/>
</dbReference>
<evidence type="ECO:0000256" key="3">
    <source>
        <dbReference type="ARBA" id="ARBA00022682"/>
    </source>
</evidence>
<sequence>MNLRLIHIVGAGGAPLEDGNGVPSPGDKNDGKYDSSNDAGEGAPATIAGSGGGPVVREQDRFMPIANVIRIMRRVLPTHAKIADDAKETVQECVSEYISFVTSEANERCQQEQRKTITAEDLLWAMSKLGFDDYVQPLTLFLQRYREAEGDNRGGPLRGESLLTPLKRAASDAGLFSHPALPSPPFHHPLPHDQHPHNLQFYYHSHPAPPPPSAFFLGSAGTSTGAANGEGEPMPGRYYRDGAASSQASTSQGAPKDGFHPFSSYK</sequence>
<comment type="subcellular location">
    <subcellularLocation>
        <location evidence="1">Nucleus</location>
    </subcellularLocation>
</comment>
<evidence type="ECO:0000256" key="6">
    <source>
        <dbReference type="ARBA" id="ARBA00023159"/>
    </source>
</evidence>
<dbReference type="AlphaFoldDB" id="A0A7I8LA06"/>
<dbReference type="PANTHER" id="PTHR11064:SF196">
    <property type="entry name" value="NUCLEAR TRANSCRIPTION FACTOR Y SUBUNIT B-6"/>
    <property type="match status" value="1"/>
</dbReference>
<dbReference type="GO" id="GO:0046982">
    <property type="term" value="F:protein heterodimerization activity"/>
    <property type="evidence" value="ECO:0007669"/>
    <property type="project" value="InterPro"/>
</dbReference>
<comment type="similarity">
    <text evidence="2">Belongs to the NFYB/HAP3 subunit family.</text>
</comment>
<evidence type="ECO:0000256" key="5">
    <source>
        <dbReference type="ARBA" id="ARBA00023125"/>
    </source>
</evidence>
<dbReference type="FunFam" id="1.10.20.10:FF:000049">
    <property type="entry name" value="Nuclear transcription factor Y subunit B-6"/>
    <property type="match status" value="1"/>
</dbReference>
<feature type="region of interest" description="Disordered" evidence="9">
    <location>
        <begin position="220"/>
        <end position="266"/>
    </location>
</feature>
<dbReference type="SUPFAM" id="SSF47113">
    <property type="entry name" value="Histone-fold"/>
    <property type="match status" value="1"/>
</dbReference>
<keyword evidence="6" id="KW-0010">Activator</keyword>
<dbReference type="Gene3D" id="1.10.20.10">
    <property type="entry name" value="Histone, subunit A"/>
    <property type="match status" value="1"/>
</dbReference>